<feature type="compositionally biased region" description="Polar residues" evidence="1">
    <location>
        <begin position="564"/>
        <end position="575"/>
    </location>
</feature>
<evidence type="ECO:0008006" key="4">
    <source>
        <dbReference type="Google" id="ProtNLM"/>
    </source>
</evidence>
<dbReference type="GO" id="GO:0071277">
    <property type="term" value="P:cellular response to calcium ion"/>
    <property type="evidence" value="ECO:0007669"/>
    <property type="project" value="InterPro"/>
</dbReference>
<evidence type="ECO:0000313" key="3">
    <source>
        <dbReference type="Proteomes" id="UP000236161"/>
    </source>
</evidence>
<dbReference type="Proteomes" id="UP000236161">
    <property type="component" value="Unassembled WGS sequence"/>
</dbReference>
<dbReference type="InterPro" id="IPR044690">
    <property type="entry name" value="CAS_plant"/>
</dbReference>
<dbReference type="STRING" id="1088818.A0A2I0B1A3"/>
<dbReference type="OrthoDB" id="551300at2759"/>
<name>A0A2I0B1A3_9ASPA</name>
<dbReference type="PANTHER" id="PTHR34209:SF3">
    <property type="entry name" value="RHODANESE_CELL CYCLE CONTROL PHOSPHATASE SUPERFAMILY PROTEIN"/>
    <property type="match status" value="1"/>
</dbReference>
<evidence type="ECO:0000313" key="2">
    <source>
        <dbReference type="EMBL" id="PKA61580.1"/>
    </source>
</evidence>
<protein>
    <recommendedName>
        <fullName evidence="4">Rhodanese domain-containing protein</fullName>
    </recommendedName>
</protein>
<evidence type="ECO:0000256" key="1">
    <source>
        <dbReference type="SAM" id="MobiDB-lite"/>
    </source>
</evidence>
<proteinExistence type="predicted"/>
<keyword evidence="3" id="KW-1185">Reference proteome</keyword>
<feature type="compositionally biased region" description="Basic and acidic residues" evidence="1">
    <location>
        <begin position="548"/>
        <end position="562"/>
    </location>
</feature>
<dbReference type="GO" id="GO:0090333">
    <property type="term" value="P:regulation of stomatal closure"/>
    <property type="evidence" value="ECO:0007669"/>
    <property type="project" value="InterPro"/>
</dbReference>
<dbReference type="EMBL" id="KZ451928">
    <property type="protein sequence ID" value="PKA61580.1"/>
    <property type="molecule type" value="Genomic_DNA"/>
</dbReference>
<organism evidence="2 3">
    <name type="scientific">Apostasia shenzhenica</name>
    <dbReference type="NCBI Taxonomy" id="1088818"/>
    <lineage>
        <taxon>Eukaryota</taxon>
        <taxon>Viridiplantae</taxon>
        <taxon>Streptophyta</taxon>
        <taxon>Embryophyta</taxon>
        <taxon>Tracheophyta</taxon>
        <taxon>Spermatophyta</taxon>
        <taxon>Magnoliopsida</taxon>
        <taxon>Liliopsida</taxon>
        <taxon>Asparagales</taxon>
        <taxon>Orchidaceae</taxon>
        <taxon>Apostasioideae</taxon>
        <taxon>Apostasia</taxon>
    </lineage>
</organism>
<dbReference type="GO" id="GO:0009704">
    <property type="term" value="P:de-etiolation"/>
    <property type="evidence" value="ECO:0007669"/>
    <property type="project" value="InterPro"/>
</dbReference>
<accession>A0A2I0B1A3</accession>
<dbReference type="AlphaFoldDB" id="A0A2I0B1A3"/>
<reference evidence="2 3" key="1">
    <citation type="journal article" date="2017" name="Nature">
        <title>The Apostasia genome and the evolution of orchids.</title>
        <authorList>
            <person name="Zhang G.Q."/>
            <person name="Liu K.W."/>
            <person name="Li Z."/>
            <person name="Lohaus R."/>
            <person name="Hsiao Y.Y."/>
            <person name="Niu S.C."/>
            <person name="Wang J.Y."/>
            <person name="Lin Y.C."/>
            <person name="Xu Q."/>
            <person name="Chen L.J."/>
            <person name="Yoshida K."/>
            <person name="Fujiwara S."/>
            <person name="Wang Z.W."/>
            <person name="Zhang Y.Q."/>
            <person name="Mitsuda N."/>
            <person name="Wang M."/>
            <person name="Liu G.H."/>
            <person name="Pecoraro L."/>
            <person name="Huang H.X."/>
            <person name="Xiao X.J."/>
            <person name="Lin M."/>
            <person name="Wu X.Y."/>
            <person name="Wu W.L."/>
            <person name="Chen Y.Y."/>
            <person name="Chang S.B."/>
            <person name="Sakamoto S."/>
            <person name="Ohme-Takagi M."/>
            <person name="Yagi M."/>
            <person name="Zeng S.J."/>
            <person name="Shen C.Y."/>
            <person name="Yeh C.M."/>
            <person name="Luo Y.B."/>
            <person name="Tsai W.C."/>
            <person name="Van de Peer Y."/>
            <person name="Liu Z.J."/>
        </authorList>
    </citation>
    <scope>NUCLEOTIDE SEQUENCE [LARGE SCALE GENOMIC DNA]</scope>
    <source>
        <strain evidence="3">cv. Shenzhen</strain>
        <tissue evidence="2">Stem</tissue>
    </source>
</reference>
<gene>
    <name evidence="2" type="ORF">AXF42_Ash018193</name>
</gene>
<feature type="region of interest" description="Disordered" evidence="1">
    <location>
        <begin position="544"/>
        <end position="575"/>
    </location>
</feature>
<dbReference type="PANTHER" id="PTHR34209">
    <property type="entry name" value="RHODANESE/CELL CYCLE CONTROL PHOSPHATASE SUPERFAMILY PROTEIN"/>
    <property type="match status" value="1"/>
</dbReference>
<sequence>MMMSAGSATPSCSLFSQKAFYTDSRSLYYLRKDNRDRQISHERSLFHVRDGDHIRSSSFKAQATKFLHSLVVEKPDQPGSQDSSIFSPYPNDFDDIVSGFLNESVDNEPENWTCSTMKMNGSCYLDQDLKYVGNSEMPLLQVLSKDSTNLGENTRNFLSGFVESIEQLLDSAKGSLNGTLETSKLTLSDFVKHAIETYDSAVSGILSLVDNFKEQGTNQLIELSIKLEENASKTGTLVVDILRSVIISVEVSLSNGASFVLYNFASAKSFLPPDIRNLVSTFEEVVKQSLSPIVSALQAVYATIEDAERNIGLDPDDPIVPFSLLIGISATVGVLYWLLTYGGYSGDLAPELTSELLKNDENAVLIDVRPEARYCKISAAFLEIEGIPDLRRGARFRYASVDLPEIENSIRKQLKGGKEVDNALIAVLIRNLKIIREAQAVLEDVRPTQVLLIGYGLGALATIYALLEWEKTLQIIGIVGLGQTLYQRVASYDGTEELKRDVRWLFAPITLGAQAISWVTGKLEPNMIGLPTSPSSTAVQDRVLQAAAKHESQPSESDEKKRQSPGQANENLESV</sequence>